<evidence type="ECO:0000313" key="1">
    <source>
        <dbReference type="EMBL" id="KAB8195034.1"/>
    </source>
</evidence>
<evidence type="ECO:0000313" key="2">
    <source>
        <dbReference type="Proteomes" id="UP000320431"/>
    </source>
</evidence>
<accession>A0A508B069</accession>
<dbReference type="AlphaFoldDB" id="A0A508B069"/>
<protein>
    <recommendedName>
        <fullName evidence="3">DUF1911 domain-containing protein</fullName>
    </recommendedName>
</protein>
<organism evidence="1 2">
    <name type="scientific">Marilutibacter maris</name>
    <dbReference type="NCBI Taxonomy" id="1605891"/>
    <lineage>
        <taxon>Bacteria</taxon>
        <taxon>Pseudomonadati</taxon>
        <taxon>Pseudomonadota</taxon>
        <taxon>Gammaproteobacteria</taxon>
        <taxon>Lysobacterales</taxon>
        <taxon>Lysobacteraceae</taxon>
        <taxon>Marilutibacter</taxon>
    </lineage>
</organism>
<evidence type="ECO:0008006" key="3">
    <source>
        <dbReference type="Google" id="ProtNLM"/>
    </source>
</evidence>
<proteinExistence type="predicted"/>
<dbReference type="Proteomes" id="UP000320431">
    <property type="component" value="Unassembled WGS sequence"/>
</dbReference>
<dbReference type="RefSeq" id="WP_141481638.1">
    <property type="nucleotide sequence ID" value="NZ_VICD02000073.1"/>
</dbReference>
<sequence length="298" mass="34349">MDFAYHRSLKKILRECQEWLTCPGNSDRPAKYSGYLQEWLDAPERPARMKAMPMDVLGHYYSIAACDAYGRQDLGDLARFLRWAVALRALDLRLKAMFCQRSPDEGGWLREFHDSMRAAGPLMLSQWHLSQICAARFIQMAEQDELVSRPPATRMINHNTNDVFLVNLFSQAFDLPTCFQPRKPLIEPYQRLLDAWRTEDKSIFQSAMQAASEFHISRAKASTGRTFYEFNDDIDRLFPAELLAVQALRQRDGLPAFDAGHLLVDGPWAVIKDLPEVEPNPLTVQVEAQLHRDYPDFR</sequence>
<name>A0A508B069_9GAMM</name>
<reference evidence="1 2" key="1">
    <citation type="submission" date="2019-10" db="EMBL/GenBank/DDBJ databases">
        <title>Lysobacter alkalisoli sp. nov., isolated from saline-alkaline soil.</title>
        <authorList>
            <person name="Sun J.-Q."/>
        </authorList>
    </citation>
    <scope>NUCLEOTIDE SEQUENCE [LARGE SCALE GENOMIC DNA]</scope>
    <source>
        <strain evidence="1 2">KCTC 42381</strain>
    </source>
</reference>
<gene>
    <name evidence="1" type="ORF">FKV24_005340</name>
</gene>
<dbReference type="EMBL" id="VICD02000073">
    <property type="protein sequence ID" value="KAB8195034.1"/>
    <property type="molecule type" value="Genomic_DNA"/>
</dbReference>
<comment type="caution">
    <text evidence="1">The sequence shown here is derived from an EMBL/GenBank/DDBJ whole genome shotgun (WGS) entry which is preliminary data.</text>
</comment>